<evidence type="ECO:0000256" key="1">
    <source>
        <dbReference type="SAM" id="MobiDB-lite"/>
    </source>
</evidence>
<comment type="caution">
    <text evidence="2">The sequence shown here is derived from an EMBL/GenBank/DDBJ whole genome shotgun (WGS) entry which is preliminary data.</text>
</comment>
<accession>A0A199W0C3</accession>
<gene>
    <name evidence="2" type="ORF">ACMD2_22325</name>
</gene>
<organism evidence="2 3">
    <name type="scientific">Ananas comosus</name>
    <name type="common">Pineapple</name>
    <name type="synonym">Ananas ananas</name>
    <dbReference type="NCBI Taxonomy" id="4615"/>
    <lineage>
        <taxon>Eukaryota</taxon>
        <taxon>Viridiplantae</taxon>
        <taxon>Streptophyta</taxon>
        <taxon>Embryophyta</taxon>
        <taxon>Tracheophyta</taxon>
        <taxon>Spermatophyta</taxon>
        <taxon>Magnoliopsida</taxon>
        <taxon>Liliopsida</taxon>
        <taxon>Poales</taxon>
        <taxon>Bromeliaceae</taxon>
        <taxon>Bromelioideae</taxon>
        <taxon>Ananas</taxon>
    </lineage>
</organism>
<reference evidence="2 3" key="1">
    <citation type="journal article" date="2016" name="DNA Res.">
        <title>The draft genome of MD-2 pineapple using hybrid error correction of long reads.</title>
        <authorList>
            <person name="Redwan R.M."/>
            <person name="Saidin A."/>
            <person name="Kumar S.V."/>
        </authorList>
    </citation>
    <scope>NUCLEOTIDE SEQUENCE [LARGE SCALE GENOMIC DNA]</scope>
    <source>
        <strain evidence="3">cv. MD2</strain>
        <tissue evidence="2">Leaf</tissue>
    </source>
</reference>
<evidence type="ECO:0000313" key="3">
    <source>
        <dbReference type="Proteomes" id="UP000092600"/>
    </source>
</evidence>
<dbReference type="Proteomes" id="UP000092600">
    <property type="component" value="Unassembled WGS sequence"/>
</dbReference>
<evidence type="ECO:0000313" key="2">
    <source>
        <dbReference type="EMBL" id="OAY82688.1"/>
    </source>
</evidence>
<proteinExistence type="predicted"/>
<dbReference type="AlphaFoldDB" id="A0A199W0C3"/>
<protein>
    <submittedName>
        <fullName evidence="2">Uncharacterized protein</fullName>
    </submittedName>
</protein>
<sequence length="164" mass="17559">MKLLSFDEPIDPPCVLDFSDASTAKKQVNQNYRIDGSPLPVVIQRDRRFSSPGVSSTGLTNYRRPPPPSVLPGWHPRGLSPSTRSAGQGGFDSDILATFDAVVAGVVDAIPWAPSSFPRKASSSLLPPGIVVGKREEGRGLSEDKLRWGVWSGSGVLNLYAVSN</sequence>
<feature type="region of interest" description="Disordered" evidence="1">
    <location>
        <begin position="50"/>
        <end position="87"/>
    </location>
</feature>
<dbReference type="EMBL" id="LSRQ01000447">
    <property type="protein sequence ID" value="OAY82688.1"/>
    <property type="molecule type" value="Genomic_DNA"/>
</dbReference>
<name>A0A199W0C3_ANACO</name>